<keyword evidence="5" id="KW-1185">Reference proteome</keyword>
<evidence type="ECO:0000313" key="5">
    <source>
        <dbReference type="Proteomes" id="UP001155546"/>
    </source>
</evidence>
<proteinExistence type="predicted"/>
<comment type="caution">
    <text evidence="4">The sequence shown here is derived from an EMBL/GenBank/DDBJ whole genome shotgun (WGS) entry which is preliminary data.</text>
</comment>
<dbReference type="SUPFAM" id="SSF55811">
    <property type="entry name" value="Nudix"/>
    <property type="match status" value="1"/>
</dbReference>
<protein>
    <submittedName>
        <fullName evidence="4">NUDIX domain-containing protein</fullName>
    </submittedName>
</protein>
<dbReference type="InterPro" id="IPR015797">
    <property type="entry name" value="NUDIX_hydrolase-like_dom_sf"/>
</dbReference>
<dbReference type="PROSITE" id="PS51462">
    <property type="entry name" value="NUDIX"/>
    <property type="match status" value="1"/>
</dbReference>
<dbReference type="InterPro" id="IPR000086">
    <property type="entry name" value="NUDIX_hydrolase_dom"/>
</dbReference>
<dbReference type="EMBL" id="JAMTCD010000006">
    <property type="protein sequence ID" value="MCT7941481.1"/>
    <property type="molecule type" value="Genomic_DNA"/>
</dbReference>
<dbReference type="PANTHER" id="PTHR43046:SF2">
    <property type="entry name" value="8-OXO-DGTP DIPHOSPHATASE-RELATED"/>
    <property type="match status" value="1"/>
</dbReference>
<accession>A0A9X2WLB0</accession>
<name>A0A9X2WLB0_9GAMM</name>
<evidence type="ECO:0000313" key="4">
    <source>
        <dbReference type="EMBL" id="MCT7941481.1"/>
    </source>
</evidence>
<sequence length="134" mass="15014">MAFNDMFRLSAHAVITNTQGQVLQVKATYGDKCWGLPGGALELGETIHQAVKRECLEELGCDINIDYLSGVYYHSAYQSQVFIFKCTLVEPFTIKLSNEHSEYQYTDLLALSAVQLHRVKACIGFVGEVDSRVF</sequence>
<gene>
    <name evidence="4" type="ORF">NE535_06665</name>
</gene>
<dbReference type="Proteomes" id="UP001155546">
    <property type="component" value="Unassembled WGS sequence"/>
</dbReference>
<feature type="domain" description="Nudix hydrolase" evidence="3">
    <location>
        <begin position="6"/>
        <end position="134"/>
    </location>
</feature>
<dbReference type="PRINTS" id="PR00502">
    <property type="entry name" value="NUDIXFAMILY"/>
</dbReference>
<dbReference type="Pfam" id="PF00293">
    <property type="entry name" value="NUDIX"/>
    <property type="match status" value="1"/>
</dbReference>
<organism evidence="4 5">
    <name type="scientific">Shewanella holmiensis</name>
    <dbReference type="NCBI Taxonomy" id="2952222"/>
    <lineage>
        <taxon>Bacteria</taxon>
        <taxon>Pseudomonadati</taxon>
        <taxon>Pseudomonadota</taxon>
        <taxon>Gammaproteobacteria</taxon>
        <taxon>Alteromonadales</taxon>
        <taxon>Shewanellaceae</taxon>
        <taxon>Shewanella</taxon>
    </lineage>
</organism>
<keyword evidence="2" id="KW-0378">Hydrolase</keyword>
<dbReference type="GO" id="GO:0016787">
    <property type="term" value="F:hydrolase activity"/>
    <property type="evidence" value="ECO:0007669"/>
    <property type="project" value="UniProtKB-KW"/>
</dbReference>
<dbReference type="InterPro" id="IPR020476">
    <property type="entry name" value="Nudix_hydrolase"/>
</dbReference>
<comment type="cofactor">
    <cofactor evidence="1">
        <name>Mg(2+)</name>
        <dbReference type="ChEBI" id="CHEBI:18420"/>
    </cofactor>
</comment>
<dbReference type="RefSeq" id="WP_261297880.1">
    <property type="nucleotide sequence ID" value="NZ_JAMTCD010000006.1"/>
</dbReference>
<dbReference type="Gene3D" id="3.90.79.10">
    <property type="entry name" value="Nucleoside Triphosphate Pyrophosphohydrolase"/>
    <property type="match status" value="1"/>
</dbReference>
<evidence type="ECO:0000256" key="1">
    <source>
        <dbReference type="ARBA" id="ARBA00001946"/>
    </source>
</evidence>
<evidence type="ECO:0000259" key="3">
    <source>
        <dbReference type="PROSITE" id="PS51462"/>
    </source>
</evidence>
<reference evidence="4" key="1">
    <citation type="journal article" date="2023" name="Int. J. Syst. Evol. Microbiol.">
        <title>&lt;i&gt;Shewanella septentrionalis&lt;/i&gt; sp. nov. and &lt;i&gt;Shewanella holmiensis&lt;/i&gt; sp. nov., isolated from Baltic Sea water and sediments.</title>
        <authorList>
            <person name="Martin-Rodriguez A.J."/>
            <person name="Thorell K."/>
            <person name="Joffre E."/>
            <person name="Jensie-Markopoulos S."/>
            <person name="Moore E.R.B."/>
            <person name="Sjoling A."/>
        </authorList>
    </citation>
    <scope>NUCLEOTIDE SEQUENCE</scope>
    <source>
        <strain evidence="4">SP1S2-7</strain>
    </source>
</reference>
<dbReference type="AlphaFoldDB" id="A0A9X2WLB0"/>
<evidence type="ECO:0000256" key="2">
    <source>
        <dbReference type="ARBA" id="ARBA00022801"/>
    </source>
</evidence>
<dbReference type="CDD" id="cd02883">
    <property type="entry name" value="NUDIX_Hydrolase"/>
    <property type="match status" value="1"/>
</dbReference>
<dbReference type="PANTHER" id="PTHR43046">
    <property type="entry name" value="GDP-MANNOSE MANNOSYL HYDROLASE"/>
    <property type="match status" value="1"/>
</dbReference>